<comment type="caution">
    <text evidence="2">The sequence shown here is derived from an EMBL/GenBank/DDBJ whole genome shotgun (WGS) entry which is preliminary data.</text>
</comment>
<dbReference type="EMBL" id="JAMSHT010000001">
    <property type="protein sequence ID" value="MCM8557145.1"/>
    <property type="molecule type" value="Genomic_DNA"/>
</dbReference>
<evidence type="ECO:0000313" key="2">
    <source>
        <dbReference type="EMBL" id="MCM8557145.1"/>
    </source>
</evidence>
<gene>
    <name evidence="2" type="ORF">NDO55_04850</name>
</gene>
<proteinExistence type="predicted"/>
<evidence type="ECO:0000313" key="3">
    <source>
        <dbReference type="Proteomes" id="UP001155128"/>
    </source>
</evidence>
<dbReference type="Proteomes" id="UP001155128">
    <property type="component" value="Unassembled WGS sequence"/>
</dbReference>
<evidence type="ECO:0000256" key="1">
    <source>
        <dbReference type="SAM" id="MobiDB-lite"/>
    </source>
</evidence>
<dbReference type="RefSeq" id="WP_252112950.1">
    <property type="nucleotide sequence ID" value="NZ_JAMSHT010000001.1"/>
</dbReference>
<name>A0A9X2EFQ2_9SPHN</name>
<protein>
    <submittedName>
        <fullName evidence="2">Uncharacterized protein</fullName>
    </submittedName>
</protein>
<keyword evidence="3" id="KW-1185">Reference proteome</keyword>
<dbReference type="PROSITE" id="PS51257">
    <property type="entry name" value="PROKAR_LIPOPROTEIN"/>
    <property type="match status" value="1"/>
</dbReference>
<sequence length="68" mass="7163">MRAFLLSPLLLLAACGGDEPEEVPIEEQIEAEAPEIIDGEDVTAIDAATDRDAGLVDEEVPGRDAAND</sequence>
<dbReference type="AlphaFoldDB" id="A0A9X2EFQ2"/>
<reference evidence="2" key="1">
    <citation type="submission" date="2022-06" db="EMBL/GenBank/DDBJ databases">
        <title>Sphingomicrobium sedimins sp. nov., a marine bacterium isolated from tidal flat.</title>
        <authorList>
            <person name="Kim C.-H."/>
            <person name="Yoo Y."/>
            <person name="Kim J.-J."/>
        </authorList>
    </citation>
    <scope>NUCLEOTIDE SEQUENCE</scope>
    <source>
        <strain evidence="2">GRR-S6-50</strain>
    </source>
</reference>
<organism evidence="2 3">
    <name type="scientific">Sphingomicrobium sediminis</name>
    <dbReference type="NCBI Taxonomy" id="2950949"/>
    <lineage>
        <taxon>Bacteria</taxon>
        <taxon>Pseudomonadati</taxon>
        <taxon>Pseudomonadota</taxon>
        <taxon>Alphaproteobacteria</taxon>
        <taxon>Sphingomonadales</taxon>
        <taxon>Sphingomonadaceae</taxon>
        <taxon>Sphingomicrobium</taxon>
    </lineage>
</organism>
<feature type="region of interest" description="Disordered" evidence="1">
    <location>
        <begin position="49"/>
        <end position="68"/>
    </location>
</feature>
<accession>A0A9X2EFQ2</accession>